<dbReference type="InterPro" id="IPR051275">
    <property type="entry name" value="Cell_adhesion_signaling"/>
</dbReference>
<evidence type="ECO:0000313" key="8">
    <source>
        <dbReference type="EMBL" id="CAF3435980.1"/>
    </source>
</evidence>
<keyword evidence="2" id="KW-0472">Membrane</keyword>
<sequence>MDDTNFTQQRSVLEGSTFRLSCSAYGKLISLSNGTVCQATKCELHLVNYTRYDPKIIECIADNEKSTRISKVVHIDVYYPPKVTINVRTLIGLRSTDVFLECSSDANPTPLITWLDDNRQEINDYNFYTVKTNNLSSILSFSVFSNEYPNVLYYCQSNNSIGTVEKLIDISSFIDFNLKSDHEATTVRILTTHSLRRQKIVLSSHIRSRPSTKQITTTISSKSSIPDYSNVLFLIFIICIFFI</sequence>
<evidence type="ECO:0000256" key="1">
    <source>
        <dbReference type="ARBA" id="ARBA00004479"/>
    </source>
</evidence>
<dbReference type="Gene3D" id="2.60.40.10">
    <property type="entry name" value="Immunoglobulins"/>
    <property type="match status" value="1"/>
</dbReference>
<organism evidence="7 9">
    <name type="scientific">Rotaria socialis</name>
    <dbReference type="NCBI Taxonomy" id="392032"/>
    <lineage>
        <taxon>Eukaryota</taxon>
        <taxon>Metazoa</taxon>
        <taxon>Spiralia</taxon>
        <taxon>Gnathifera</taxon>
        <taxon>Rotifera</taxon>
        <taxon>Eurotatoria</taxon>
        <taxon>Bdelloidea</taxon>
        <taxon>Philodinida</taxon>
        <taxon>Philodinidae</taxon>
        <taxon>Rotaria</taxon>
    </lineage>
</organism>
<dbReference type="InterPro" id="IPR007110">
    <property type="entry name" value="Ig-like_dom"/>
</dbReference>
<evidence type="ECO:0000256" key="4">
    <source>
        <dbReference type="ARBA" id="ARBA00023180"/>
    </source>
</evidence>
<keyword evidence="4" id="KW-0325">Glycoprotein</keyword>
<evidence type="ECO:0000256" key="2">
    <source>
        <dbReference type="ARBA" id="ARBA00023136"/>
    </source>
</evidence>
<dbReference type="InterPro" id="IPR036179">
    <property type="entry name" value="Ig-like_dom_sf"/>
</dbReference>
<dbReference type="EMBL" id="CAJNYU010000717">
    <property type="protein sequence ID" value="CAF3385261.1"/>
    <property type="molecule type" value="Genomic_DNA"/>
</dbReference>
<feature type="domain" description="Ig-like" evidence="6">
    <location>
        <begin position="81"/>
        <end position="171"/>
    </location>
</feature>
<accession>A0A817Z1E0</accession>
<dbReference type="GO" id="GO:0005886">
    <property type="term" value="C:plasma membrane"/>
    <property type="evidence" value="ECO:0007669"/>
    <property type="project" value="TreeGrafter"/>
</dbReference>
<comment type="caution">
    <text evidence="7">The sequence shown here is derived from an EMBL/GenBank/DDBJ whole genome shotgun (WGS) entry which is preliminary data.</text>
</comment>
<dbReference type="Proteomes" id="UP000663869">
    <property type="component" value="Unassembled WGS sequence"/>
</dbReference>
<dbReference type="GO" id="GO:0005911">
    <property type="term" value="C:cell-cell junction"/>
    <property type="evidence" value="ECO:0007669"/>
    <property type="project" value="TreeGrafter"/>
</dbReference>
<comment type="subcellular location">
    <subcellularLocation>
        <location evidence="1">Membrane</location>
        <topology evidence="1">Single-pass type I membrane protein</topology>
    </subcellularLocation>
</comment>
<evidence type="ECO:0000313" key="9">
    <source>
        <dbReference type="Proteomes" id="UP000663869"/>
    </source>
</evidence>
<dbReference type="Proteomes" id="UP000663872">
    <property type="component" value="Unassembled WGS sequence"/>
</dbReference>
<proteinExistence type="predicted"/>
<evidence type="ECO:0000256" key="3">
    <source>
        <dbReference type="ARBA" id="ARBA00023157"/>
    </source>
</evidence>
<gene>
    <name evidence="7" type="ORF">FME351_LOCUS7634</name>
    <name evidence="8" type="ORF">GRG538_LOCUS13075</name>
</gene>
<dbReference type="PROSITE" id="PS50835">
    <property type="entry name" value="IG_LIKE"/>
    <property type="match status" value="1"/>
</dbReference>
<dbReference type="Pfam" id="PF13927">
    <property type="entry name" value="Ig_3"/>
    <property type="match status" value="1"/>
</dbReference>
<keyword evidence="3" id="KW-1015">Disulfide bond</keyword>
<dbReference type="AlphaFoldDB" id="A0A817Z1E0"/>
<dbReference type="InterPro" id="IPR013783">
    <property type="entry name" value="Ig-like_fold"/>
</dbReference>
<protein>
    <recommendedName>
        <fullName evidence="6">Ig-like domain-containing protein</fullName>
    </recommendedName>
</protein>
<dbReference type="GO" id="GO:0050839">
    <property type="term" value="F:cell adhesion molecule binding"/>
    <property type="evidence" value="ECO:0007669"/>
    <property type="project" value="TreeGrafter"/>
</dbReference>
<evidence type="ECO:0000313" key="7">
    <source>
        <dbReference type="EMBL" id="CAF3385261.1"/>
    </source>
</evidence>
<evidence type="ECO:0000256" key="5">
    <source>
        <dbReference type="ARBA" id="ARBA00023319"/>
    </source>
</evidence>
<keyword evidence="5" id="KW-0393">Immunoglobulin domain</keyword>
<dbReference type="EMBL" id="CAJNYT010001893">
    <property type="protein sequence ID" value="CAF3435980.1"/>
    <property type="molecule type" value="Genomic_DNA"/>
</dbReference>
<dbReference type="SUPFAM" id="SSF48726">
    <property type="entry name" value="Immunoglobulin"/>
    <property type="match status" value="2"/>
</dbReference>
<dbReference type="PANTHER" id="PTHR11640">
    <property type="entry name" value="NEPHRIN"/>
    <property type="match status" value="1"/>
</dbReference>
<reference evidence="7" key="1">
    <citation type="submission" date="2021-02" db="EMBL/GenBank/DDBJ databases">
        <authorList>
            <person name="Nowell W R."/>
        </authorList>
    </citation>
    <scope>NUCLEOTIDE SEQUENCE</scope>
</reference>
<dbReference type="PANTHER" id="PTHR11640:SF164">
    <property type="entry name" value="MAM DOMAIN-CONTAINING GLYCOSYLPHOSPHATIDYLINOSITOL ANCHOR PROTEIN 1"/>
    <property type="match status" value="1"/>
</dbReference>
<evidence type="ECO:0000259" key="6">
    <source>
        <dbReference type="PROSITE" id="PS50835"/>
    </source>
</evidence>
<dbReference type="GO" id="GO:0098609">
    <property type="term" value="P:cell-cell adhesion"/>
    <property type="evidence" value="ECO:0007669"/>
    <property type="project" value="TreeGrafter"/>
</dbReference>
<name>A0A817Z1E0_9BILA</name>